<evidence type="ECO:0000313" key="2">
    <source>
        <dbReference type="Proteomes" id="UP000078492"/>
    </source>
</evidence>
<accession>A0A195DKI6</accession>
<proteinExistence type="predicted"/>
<dbReference type="Proteomes" id="UP000078492">
    <property type="component" value="Unassembled WGS sequence"/>
</dbReference>
<sequence length="83" mass="9529">MTHVSVGELVPPERHRGYFSRYHIAPVHVLIVRREVIQSLPASFGSAHQPNTFFRVVCLNLQCCTVQIFTHNSHFPIPESLFM</sequence>
<evidence type="ECO:0000313" key="1">
    <source>
        <dbReference type="EMBL" id="KYN13393.1"/>
    </source>
</evidence>
<gene>
    <name evidence="1" type="ORF">ALC57_14406</name>
</gene>
<keyword evidence="2" id="KW-1185">Reference proteome</keyword>
<reference evidence="1 2" key="1">
    <citation type="submission" date="2015-09" db="EMBL/GenBank/DDBJ databases">
        <title>Trachymyrmex cornetzi WGS genome.</title>
        <authorList>
            <person name="Nygaard S."/>
            <person name="Hu H."/>
            <person name="Boomsma J."/>
            <person name="Zhang G."/>
        </authorList>
    </citation>
    <scope>NUCLEOTIDE SEQUENCE [LARGE SCALE GENOMIC DNA]</scope>
    <source>
        <strain evidence="1">Tcor2-1</strain>
        <tissue evidence="1">Whole body</tissue>
    </source>
</reference>
<protein>
    <submittedName>
        <fullName evidence="1">Uncharacterized protein</fullName>
    </submittedName>
</protein>
<organism evidence="1 2">
    <name type="scientific">Trachymyrmex cornetzi</name>
    <dbReference type="NCBI Taxonomy" id="471704"/>
    <lineage>
        <taxon>Eukaryota</taxon>
        <taxon>Metazoa</taxon>
        <taxon>Ecdysozoa</taxon>
        <taxon>Arthropoda</taxon>
        <taxon>Hexapoda</taxon>
        <taxon>Insecta</taxon>
        <taxon>Pterygota</taxon>
        <taxon>Neoptera</taxon>
        <taxon>Endopterygota</taxon>
        <taxon>Hymenoptera</taxon>
        <taxon>Apocrita</taxon>
        <taxon>Aculeata</taxon>
        <taxon>Formicoidea</taxon>
        <taxon>Formicidae</taxon>
        <taxon>Myrmicinae</taxon>
        <taxon>Trachymyrmex</taxon>
    </lineage>
</organism>
<dbReference type="AlphaFoldDB" id="A0A195DKI6"/>
<dbReference type="EMBL" id="KQ980765">
    <property type="protein sequence ID" value="KYN13393.1"/>
    <property type="molecule type" value="Genomic_DNA"/>
</dbReference>
<name>A0A195DKI6_9HYME</name>